<dbReference type="InterPro" id="IPR048634">
    <property type="entry name" value="SecD_SecF_C"/>
</dbReference>
<evidence type="ECO:0000313" key="11">
    <source>
        <dbReference type="EMBL" id="SFW28844.1"/>
    </source>
</evidence>
<dbReference type="EMBL" id="FPIP01000003">
    <property type="protein sequence ID" value="SFW28844.1"/>
    <property type="molecule type" value="Genomic_DNA"/>
</dbReference>
<dbReference type="RefSeq" id="WP_072299894.1">
    <property type="nucleotide sequence ID" value="NZ_FPIP01000003.1"/>
</dbReference>
<dbReference type="InterPro" id="IPR005665">
    <property type="entry name" value="SecF_bac"/>
</dbReference>
<dbReference type="GO" id="GO:0005886">
    <property type="term" value="C:plasma membrane"/>
    <property type="evidence" value="ECO:0007669"/>
    <property type="project" value="UniProtKB-SubCell"/>
</dbReference>
<evidence type="ECO:0000256" key="2">
    <source>
        <dbReference type="ARBA" id="ARBA00022448"/>
    </source>
</evidence>
<name>A0A1K1N091_RUMFL</name>
<feature type="transmembrane region" description="Helical" evidence="9">
    <location>
        <begin position="179"/>
        <end position="201"/>
    </location>
</feature>
<feature type="transmembrane region" description="Helical" evidence="9">
    <location>
        <begin position="285"/>
        <end position="311"/>
    </location>
</feature>
<keyword evidence="2 9" id="KW-0813">Transport</keyword>
<evidence type="ECO:0000256" key="1">
    <source>
        <dbReference type="ARBA" id="ARBA00004651"/>
    </source>
</evidence>
<evidence type="ECO:0000256" key="8">
    <source>
        <dbReference type="ARBA" id="ARBA00023136"/>
    </source>
</evidence>
<dbReference type="GO" id="GO:0043952">
    <property type="term" value="P:protein transport by the Sec complex"/>
    <property type="evidence" value="ECO:0007669"/>
    <property type="project" value="UniProtKB-UniRule"/>
</dbReference>
<dbReference type="InterPro" id="IPR022813">
    <property type="entry name" value="SecD/SecF_arch_bac"/>
</dbReference>
<dbReference type="Proteomes" id="UP000183461">
    <property type="component" value="Unassembled WGS sequence"/>
</dbReference>
<comment type="subunit">
    <text evidence="9">Forms a complex with SecD. Part of the essential Sec protein translocation apparatus which comprises SecA, SecYEG and auxiliary proteins SecDF. Other proteins may also be involved.</text>
</comment>
<dbReference type="GO" id="GO:0065002">
    <property type="term" value="P:intracellular protein transmembrane transport"/>
    <property type="evidence" value="ECO:0007669"/>
    <property type="project" value="UniProtKB-UniRule"/>
</dbReference>
<comment type="subcellular location">
    <subcellularLocation>
        <location evidence="1 9">Cell membrane</location>
        <topology evidence="1 9">Multi-pass membrane protein</topology>
    </subcellularLocation>
</comment>
<feature type="domain" description="Protein export membrane protein SecD/SecF C-terminal" evidence="10">
    <location>
        <begin position="126"/>
        <end position="313"/>
    </location>
</feature>
<dbReference type="GO" id="GO:0015450">
    <property type="term" value="F:protein-transporting ATPase activity"/>
    <property type="evidence" value="ECO:0007669"/>
    <property type="project" value="InterPro"/>
</dbReference>
<evidence type="ECO:0000256" key="9">
    <source>
        <dbReference type="HAMAP-Rule" id="MF_01464"/>
    </source>
</evidence>
<evidence type="ECO:0000256" key="4">
    <source>
        <dbReference type="ARBA" id="ARBA00022692"/>
    </source>
</evidence>
<keyword evidence="8 9" id="KW-0472">Membrane</keyword>
<feature type="transmembrane region" description="Helical" evidence="9">
    <location>
        <begin position="26"/>
        <end position="51"/>
    </location>
</feature>
<dbReference type="PANTHER" id="PTHR30081">
    <property type="entry name" value="PROTEIN-EXPORT MEMBRANE PROTEIN SEC"/>
    <property type="match status" value="1"/>
</dbReference>
<keyword evidence="6 9" id="KW-1133">Transmembrane helix</keyword>
<dbReference type="Pfam" id="PF07549">
    <property type="entry name" value="Sec_GG"/>
    <property type="match status" value="1"/>
</dbReference>
<accession>A0A1K1N091</accession>
<organism evidence="11 12">
    <name type="scientific">Ruminococcus flavefaciens</name>
    <dbReference type="NCBI Taxonomy" id="1265"/>
    <lineage>
        <taxon>Bacteria</taxon>
        <taxon>Bacillati</taxon>
        <taxon>Bacillota</taxon>
        <taxon>Clostridia</taxon>
        <taxon>Eubacteriales</taxon>
        <taxon>Oscillospiraceae</taxon>
        <taxon>Ruminococcus</taxon>
    </lineage>
</organism>
<gene>
    <name evidence="9" type="primary">secF</name>
    <name evidence="11" type="ORF">SAMN02910280_1574</name>
</gene>
<feature type="transmembrane region" description="Helical" evidence="9">
    <location>
        <begin position="261"/>
        <end position="279"/>
    </location>
</feature>
<dbReference type="SUPFAM" id="SSF82866">
    <property type="entry name" value="Multidrug efflux transporter AcrB transmembrane domain"/>
    <property type="match status" value="1"/>
</dbReference>
<feature type="transmembrane region" description="Helical" evidence="9">
    <location>
        <begin position="207"/>
        <end position="226"/>
    </location>
</feature>
<dbReference type="NCBIfam" id="TIGR00966">
    <property type="entry name" value="transloc_SecF"/>
    <property type="match status" value="1"/>
</dbReference>
<comment type="function">
    <text evidence="9">Part of the Sec protein translocase complex. Interacts with the SecYEG preprotein conducting channel. SecDF uses the proton motive force (PMF) to complete protein translocation after the ATP-dependent function of SecA.</text>
</comment>
<evidence type="ECO:0000259" key="10">
    <source>
        <dbReference type="Pfam" id="PF02355"/>
    </source>
</evidence>
<evidence type="ECO:0000256" key="6">
    <source>
        <dbReference type="ARBA" id="ARBA00022989"/>
    </source>
</evidence>
<proteinExistence type="inferred from homology"/>
<dbReference type="Gene3D" id="1.20.1640.10">
    <property type="entry name" value="Multidrug efflux transporter AcrB transmembrane domain"/>
    <property type="match status" value="1"/>
</dbReference>
<feature type="transmembrane region" description="Helical" evidence="9">
    <location>
        <begin position="146"/>
        <end position="167"/>
    </location>
</feature>
<reference evidence="11 12" key="1">
    <citation type="submission" date="2016-11" db="EMBL/GenBank/DDBJ databases">
        <authorList>
            <person name="Jaros S."/>
            <person name="Januszkiewicz K."/>
            <person name="Wedrychowicz H."/>
        </authorList>
    </citation>
    <scope>NUCLEOTIDE SEQUENCE [LARGE SCALE GENOMIC DNA]</scope>
    <source>
        <strain evidence="11 12">YL228</strain>
    </source>
</reference>
<dbReference type="GO" id="GO:0006605">
    <property type="term" value="P:protein targeting"/>
    <property type="evidence" value="ECO:0007669"/>
    <property type="project" value="UniProtKB-UniRule"/>
</dbReference>
<dbReference type="InterPro" id="IPR022645">
    <property type="entry name" value="SecD/SecF_bac"/>
</dbReference>
<keyword evidence="7 9" id="KW-0811">Translocation</keyword>
<dbReference type="AlphaFoldDB" id="A0A1K1N091"/>
<comment type="similarity">
    <text evidence="9">Belongs to the SecD/SecF family. SecF subfamily.</text>
</comment>
<dbReference type="PANTHER" id="PTHR30081:SF8">
    <property type="entry name" value="PROTEIN TRANSLOCASE SUBUNIT SECF"/>
    <property type="match status" value="1"/>
</dbReference>
<dbReference type="InterPro" id="IPR022646">
    <property type="entry name" value="SecD/SecF_CS"/>
</dbReference>
<evidence type="ECO:0000256" key="3">
    <source>
        <dbReference type="ARBA" id="ARBA00022475"/>
    </source>
</evidence>
<keyword evidence="5 9" id="KW-0653">Protein transport</keyword>
<dbReference type="HAMAP" id="MF_01464_B">
    <property type="entry name" value="SecF_B"/>
    <property type="match status" value="1"/>
</dbReference>
<sequence>MSKKDTQKEVVLTPKKVYNFCSKKKLILGVVIGVLLVFIAGAVIQGIHLAIEFKGGTLITYTYQGEINTNDVASTVKDIVGSTVVVRTGESLDSGGKQVTISFTSDQGLTVDRQTELTTALRDKFTENDLEIYDSNDVNPTSGREFLLKCLVAVIFAAIVVIIYIAIRFRNIGGWSAGVCSIFALCLDLLVAFATTVVCGFNIDSNIVAVFLTILGYSINNTIVIYDRIRENRKLMPKASLNELINVSCTQSLTRSIRTSITTIGTMLVVTIVVMVTGYDSLLSFSVPLMMGLISGTFSSLFVAPVTWSWWMNKRAAKGKASK</sequence>
<dbReference type="PRINTS" id="PR01755">
    <property type="entry name" value="SECFTRNLCASE"/>
</dbReference>
<keyword evidence="4 9" id="KW-0812">Transmembrane</keyword>
<dbReference type="Pfam" id="PF02355">
    <property type="entry name" value="SecD_SecF_C"/>
    <property type="match status" value="1"/>
</dbReference>
<protein>
    <recommendedName>
        <fullName evidence="9">Protein-export membrane protein SecF</fullName>
    </recommendedName>
</protein>
<evidence type="ECO:0000256" key="7">
    <source>
        <dbReference type="ARBA" id="ARBA00023010"/>
    </source>
</evidence>
<evidence type="ECO:0000256" key="5">
    <source>
        <dbReference type="ARBA" id="ARBA00022927"/>
    </source>
</evidence>
<evidence type="ECO:0000313" key="12">
    <source>
        <dbReference type="Proteomes" id="UP000183461"/>
    </source>
</evidence>
<keyword evidence="3 9" id="KW-1003">Cell membrane</keyword>